<gene>
    <name evidence="1" type="ORF">D3Y57_07780</name>
</gene>
<dbReference type="InterPro" id="IPR026286">
    <property type="entry name" value="MaiA/AMDase"/>
</dbReference>
<dbReference type="InterPro" id="IPR053714">
    <property type="entry name" value="Iso_Racemase_Enz_sf"/>
</dbReference>
<dbReference type="KEGG" id="spha:D3Y57_07780"/>
<proteinExistence type="predicted"/>
<dbReference type="AlphaFoldDB" id="A0A494TJE1"/>
<dbReference type="Gene3D" id="3.40.50.12500">
    <property type="match status" value="1"/>
</dbReference>
<accession>A0A494TJE1</accession>
<sequence length="257" mass="27610">MTIGRYDYGRAGRIGIGTPQANPTVEAEFAILTPPSVSMAVIRLTSSHTDPADRLRSYLERLEDHLAAYDTYRPDVFGFACTASSYLVSQVDQHRIVAACEQRFGYPIVTAADAIQWALERIGARRIALLSPYPPALSQAAHAFWQGRGFELIETGNAGGLGAGADTRGIYAMGSIDAANALARIDIAGIDAVLFSGTGMPSLPLIAEHRTGPPLLSSNLCLAACLFDQLGLRNLLDPDSAPELSWRDRCRAATTQF</sequence>
<name>A0A494TJE1_SPHPE</name>
<protein>
    <recommendedName>
        <fullName evidence="3">Maleate isomerase</fullName>
    </recommendedName>
</protein>
<dbReference type="OrthoDB" id="483160at2"/>
<dbReference type="EMBL" id="CP032829">
    <property type="protein sequence ID" value="AYJ85891.1"/>
    <property type="molecule type" value="Genomic_DNA"/>
</dbReference>
<dbReference type="PANTHER" id="PTHR40267">
    <property type="entry name" value="BLR3294 PROTEIN"/>
    <property type="match status" value="1"/>
</dbReference>
<evidence type="ECO:0000313" key="1">
    <source>
        <dbReference type="EMBL" id="AYJ85891.1"/>
    </source>
</evidence>
<dbReference type="Pfam" id="PF17645">
    <property type="entry name" value="Amdase"/>
    <property type="match status" value="1"/>
</dbReference>
<dbReference type="RefSeq" id="WP_121152516.1">
    <property type="nucleotide sequence ID" value="NZ_CP032829.1"/>
</dbReference>
<dbReference type="PANTHER" id="PTHR40267:SF1">
    <property type="entry name" value="BLR3294 PROTEIN"/>
    <property type="match status" value="1"/>
</dbReference>
<evidence type="ECO:0000313" key="2">
    <source>
        <dbReference type="Proteomes" id="UP000276254"/>
    </source>
</evidence>
<reference evidence="1 2" key="1">
    <citation type="submission" date="2018-09" db="EMBL/GenBank/DDBJ databases">
        <title>Sphingomonas peninsula sp. nov., isolated from fildes peninsula, Antarctic soil.</title>
        <authorList>
            <person name="Yingchao G."/>
        </authorList>
    </citation>
    <scope>NUCLEOTIDE SEQUENCE [LARGE SCALE GENOMIC DNA]</scope>
    <source>
        <strain evidence="1 2">YZ-8</strain>
    </source>
</reference>
<organism evidence="1 2">
    <name type="scientific">Sphingomonas paeninsulae</name>
    <dbReference type="NCBI Taxonomy" id="2319844"/>
    <lineage>
        <taxon>Bacteria</taxon>
        <taxon>Pseudomonadati</taxon>
        <taxon>Pseudomonadota</taxon>
        <taxon>Alphaproteobacteria</taxon>
        <taxon>Sphingomonadales</taxon>
        <taxon>Sphingomonadaceae</taxon>
        <taxon>Sphingomonas</taxon>
    </lineage>
</organism>
<dbReference type="Proteomes" id="UP000276254">
    <property type="component" value="Chromosome"/>
</dbReference>
<evidence type="ECO:0008006" key="3">
    <source>
        <dbReference type="Google" id="ProtNLM"/>
    </source>
</evidence>
<keyword evidence="2" id="KW-1185">Reference proteome</keyword>